<accession>A0A6A4HJX0</accession>
<protein>
    <recommendedName>
        <fullName evidence="3">hAT-like transposase RNase-H fold domain-containing protein</fullName>
    </recommendedName>
</protein>
<dbReference type="EMBL" id="ML769485">
    <property type="protein sequence ID" value="KAE9398293.1"/>
    <property type="molecule type" value="Genomic_DNA"/>
</dbReference>
<dbReference type="AlphaFoldDB" id="A0A6A4HJX0"/>
<name>A0A6A4HJX0_9AGAR</name>
<evidence type="ECO:0008006" key="3">
    <source>
        <dbReference type="Google" id="ProtNLM"/>
    </source>
</evidence>
<sequence length="96" mass="11264">MLSTTHATFCSLQRHLKTILRDLPDDVALEIKQGLLDAHRKLSDYYYKFDASPYYVWAALLDPRILYNGLKHEFSDDPSLLEHLETQKKKTTRILQ</sequence>
<organism evidence="1 2">
    <name type="scientific">Gymnopus androsaceus JB14</name>
    <dbReference type="NCBI Taxonomy" id="1447944"/>
    <lineage>
        <taxon>Eukaryota</taxon>
        <taxon>Fungi</taxon>
        <taxon>Dikarya</taxon>
        <taxon>Basidiomycota</taxon>
        <taxon>Agaricomycotina</taxon>
        <taxon>Agaricomycetes</taxon>
        <taxon>Agaricomycetidae</taxon>
        <taxon>Agaricales</taxon>
        <taxon>Marasmiineae</taxon>
        <taxon>Omphalotaceae</taxon>
        <taxon>Gymnopus</taxon>
    </lineage>
</organism>
<evidence type="ECO:0000313" key="1">
    <source>
        <dbReference type="EMBL" id="KAE9398293.1"/>
    </source>
</evidence>
<evidence type="ECO:0000313" key="2">
    <source>
        <dbReference type="Proteomes" id="UP000799118"/>
    </source>
</evidence>
<gene>
    <name evidence="1" type="ORF">BT96DRAFT_920945</name>
</gene>
<dbReference type="OrthoDB" id="1607513at2759"/>
<reference evidence="1" key="1">
    <citation type="journal article" date="2019" name="Environ. Microbiol.">
        <title>Fungal ecological strategies reflected in gene transcription - a case study of two litter decomposers.</title>
        <authorList>
            <person name="Barbi F."/>
            <person name="Kohler A."/>
            <person name="Barry K."/>
            <person name="Baskaran P."/>
            <person name="Daum C."/>
            <person name="Fauchery L."/>
            <person name="Ihrmark K."/>
            <person name="Kuo A."/>
            <person name="LaButti K."/>
            <person name="Lipzen A."/>
            <person name="Morin E."/>
            <person name="Grigoriev I.V."/>
            <person name="Henrissat B."/>
            <person name="Lindahl B."/>
            <person name="Martin F."/>
        </authorList>
    </citation>
    <scope>NUCLEOTIDE SEQUENCE</scope>
    <source>
        <strain evidence="1">JB14</strain>
    </source>
</reference>
<dbReference type="Proteomes" id="UP000799118">
    <property type="component" value="Unassembled WGS sequence"/>
</dbReference>
<proteinExistence type="predicted"/>
<keyword evidence="2" id="KW-1185">Reference proteome</keyword>